<gene>
    <name evidence="1" type="ORF">NP064_11005</name>
</gene>
<keyword evidence="2" id="KW-1185">Reference proteome</keyword>
<reference evidence="1 2" key="1">
    <citation type="submission" date="2022-07" db="EMBL/GenBank/DDBJ databases">
        <title>Novel species in genus cellulomonas.</title>
        <authorList>
            <person name="Ye L."/>
        </authorList>
    </citation>
    <scope>NUCLEOTIDE SEQUENCE [LARGE SCALE GENOMIC DNA]</scope>
    <source>
        <strain evidence="2">zg-Y338</strain>
    </source>
</reference>
<dbReference type="EMBL" id="CP101988">
    <property type="protein sequence ID" value="UUI74330.1"/>
    <property type="molecule type" value="Genomic_DNA"/>
</dbReference>
<dbReference type="Proteomes" id="UP001316189">
    <property type="component" value="Chromosome"/>
</dbReference>
<proteinExistence type="predicted"/>
<protein>
    <submittedName>
        <fullName evidence="1">DUF2017 domain-containing protein</fullName>
    </submittedName>
</protein>
<dbReference type="InterPro" id="IPR018561">
    <property type="entry name" value="AosR"/>
</dbReference>
<accession>A0ABY5KV54</accession>
<organism evidence="1 2">
    <name type="scientific">Cellulomonas chengniuliangii</name>
    <dbReference type="NCBI Taxonomy" id="2968084"/>
    <lineage>
        <taxon>Bacteria</taxon>
        <taxon>Bacillati</taxon>
        <taxon>Actinomycetota</taxon>
        <taxon>Actinomycetes</taxon>
        <taxon>Micrococcales</taxon>
        <taxon>Cellulomonadaceae</taxon>
        <taxon>Cellulomonas</taxon>
    </lineage>
</organism>
<sequence length="221" mass="23894">MRAFRRERGSLVAELDATERGVVAAVVADVADLLGAGRLEERAAAAPDADPAVEGLGMSLRTQEIEPPEDDAVRRLLPDASVDDEEVAAEFRRLTEDDLRRVKVERLTWLWDMLTTGAGAGWPADALVVPVERGGSVAATLTDLRLVLADRLGLHDDEDAESLYVELDGDPSEEDDDPQSEVRRYLGAVYVSLSWLQETLMAALLDDLGRSGRAGKDGQGA</sequence>
<dbReference type="RefSeq" id="WP_227569610.1">
    <property type="nucleotide sequence ID" value="NZ_CP101988.1"/>
</dbReference>
<name>A0ABY5KV54_9CELL</name>
<evidence type="ECO:0000313" key="1">
    <source>
        <dbReference type="EMBL" id="UUI74330.1"/>
    </source>
</evidence>
<dbReference type="Pfam" id="PF09438">
    <property type="entry name" value="DUF2017"/>
    <property type="match status" value="1"/>
</dbReference>
<evidence type="ECO:0000313" key="2">
    <source>
        <dbReference type="Proteomes" id="UP001316189"/>
    </source>
</evidence>